<comment type="caution">
    <text evidence="1">The sequence shown here is derived from an EMBL/GenBank/DDBJ whole genome shotgun (WGS) entry which is preliminary data.</text>
</comment>
<dbReference type="EMBL" id="SOMN01000044">
    <property type="protein sequence ID" value="TFE22628.1"/>
    <property type="molecule type" value="Genomic_DNA"/>
</dbReference>
<protein>
    <submittedName>
        <fullName evidence="1">Paeninodin family lasso peptide</fullName>
    </submittedName>
</protein>
<evidence type="ECO:0000313" key="2">
    <source>
        <dbReference type="Proteomes" id="UP000297900"/>
    </source>
</evidence>
<sequence length="40" mass="4571">MNKEWKQPSLEVLDVKMTFAGVGLTIPDSFDPDEKDQHHS</sequence>
<gene>
    <name evidence="1" type="ORF">E2980_21395</name>
</gene>
<dbReference type="NCBIfam" id="NF033524">
    <property type="entry name" value="lasso_PadeA_fam"/>
    <property type="match status" value="1"/>
</dbReference>
<proteinExistence type="predicted"/>
<dbReference type="RefSeq" id="WP_135154288.1">
    <property type="nucleotide sequence ID" value="NZ_SOMN01000044.1"/>
</dbReference>
<dbReference type="OrthoDB" id="2913105at2"/>
<accession>A0A4Y8LNQ0</accession>
<reference evidence="1 2" key="1">
    <citation type="submission" date="2019-03" db="EMBL/GenBank/DDBJ databases">
        <title>Cohnella endophytica sp. nov., a novel endophytic bacterium isolated from bark of Sonneratia apetala.</title>
        <authorList>
            <person name="Tuo L."/>
        </authorList>
    </citation>
    <scope>NUCLEOTIDE SEQUENCE [LARGE SCALE GENOMIC DNA]</scope>
    <source>
        <strain evidence="1 2">CCTCC AB 208254</strain>
    </source>
</reference>
<dbReference type="AlphaFoldDB" id="A0A4Y8LNQ0"/>
<organism evidence="1 2">
    <name type="scientific">Cohnella luojiensis</name>
    <dbReference type="NCBI Taxonomy" id="652876"/>
    <lineage>
        <taxon>Bacteria</taxon>
        <taxon>Bacillati</taxon>
        <taxon>Bacillota</taxon>
        <taxon>Bacilli</taxon>
        <taxon>Bacillales</taxon>
        <taxon>Paenibacillaceae</taxon>
        <taxon>Cohnella</taxon>
    </lineage>
</organism>
<keyword evidence="2" id="KW-1185">Reference proteome</keyword>
<name>A0A4Y8LNQ0_9BACL</name>
<evidence type="ECO:0000313" key="1">
    <source>
        <dbReference type="EMBL" id="TFE22628.1"/>
    </source>
</evidence>
<dbReference type="Proteomes" id="UP000297900">
    <property type="component" value="Unassembled WGS sequence"/>
</dbReference>
<dbReference type="InterPro" id="IPR049825">
    <property type="entry name" value="Lasso_PadeA-like"/>
</dbReference>